<dbReference type="Gene3D" id="3.40.640.10">
    <property type="entry name" value="Type I PLP-dependent aspartate aminotransferase-like (Major domain)"/>
    <property type="match status" value="1"/>
</dbReference>
<dbReference type="EC" id="2.6.1.-" evidence="1"/>
<protein>
    <submittedName>
        <fullName evidence="1">UDP-4-amino-4-deoxy-L-arabinose--oxoglutarate aminotransferase</fullName>
        <ecNumber evidence="1">2.6.1.-</ecNumber>
    </submittedName>
</protein>
<dbReference type="PANTHER" id="PTHR30244">
    <property type="entry name" value="TRANSAMINASE"/>
    <property type="match status" value="1"/>
</dbReference>
<dbReference type="InterPro" id="IPR015422">
    <property type="entry name" value="PyrdxlP-dep_Trfase_small"/>
</dbReference>
<keyword evidence="1" id="KW-0032">Aminotransferase</keyword>
<evidence type="ECO:0000313" key="1">
    <source>
        <dbReference type="EMBL" id="SHO81370.1"/>
    </source>
</evidence>
<dbReference type="Pfam" id="PF01041">
    <property type="entry name" value="DegT_DnrJ_EryC1"/>
    <property type="match status" value="1"/>
</dbReference>
<dbReference type="PIRSF" id="PIRSF000390">
    <property type="entry name" value="PLP_StrS"/>
    <property type="match status" value="1"/>
</dbReference>
<dbReference type="GO" id="GO:0008483">
    <property type="term" value="F:transaminase activity"/>
    <property type="evidence" value="ECO:0007669"/>
    <property type="project" value="UniProtKB-KW"/>
</dbReference>
<accession>A0A1W1EKH7</accession>
<dbReference type="InterPro" id="IPR015421">
    <property type="entry name" value="PyrdxlP-dep_Trfase_major"/>
</dbReference>
<keyword evidence="1" id="KW-0808">Transferase</keyword>
<gene>
    <name evidence="1" type="ORF">MNB_SV-15-936</name>
</gene>
<dbReference type="InterPro" id="IPR000653">
    <property type="entry name" value="DegT/StrS_aminotransferase"/>
</dbReference>
<dbReference type="SUPFAM" id="SSF53383">
    <property type="entry name" value="PLP-dependent transferases"/>
    <property type="match status" value="1"/>
</dbReference>
<dbReference type="EMBL" id="FRYL01000038">
    <property type="protein sequence ID" value="SHO81370.1"/>
    <property type="molecule type" value="Genomic_DNA"/>
</dbReference>
<dbReference type="Gene3D" id="3.90.1150.10">
    <property type="entry name" value="Aspartate Aminotransferase, domain 1"/>
    <property type="match status" value="1"/>
</dbReference>
<dbReference type="GO" id="GO:0030170">
    <property type="term" value="F:pyridoxal phosphate binding"/>
    <property type="evidence" value="ECO:0007669"/>
    <property type="project" value="TreeGrafter"/>
</dbReference>
<dbReference type="PANTHER" id="PTHR30244:SF34">
    <property type="entry name" value="DTDP-4-AMINO-4,6-DIDEOXYGALACTOSE TRANSAMINASE"/>
    <property type="match status" value="1"/>
</dbReference>
<dbReference type="InterPro" id="IPR015424">
    <property type="entry name" value="PyrdxlP-dep_Trfase"/>
</dbReference>
<reference evidence="1" key="1">
    <citation type="submission" date="2016-10" db="EMBL/GenBank/DDBJ databases">
        <authorList>
            <person name="de Groot N.N."/>
        </authorList>
    </citation>
    <scope>NUCLEOTIDE SEQUENCE</scope>
</reference>
<organism evidence="1">
    <name type="scientific">hydrothermal vent metagenome</name>
    <dbReference type="NCBI Taxonomy" id="652676"/>
    <lineage>
        <taxon>unclassified sequences</taxon>
        <taxon>metagenomes</taxon>
        <taxon>ecological metagenomes</taxon>
    </lineage>
</organism>
<dbReference type="AlphaFoldDB" id="A0A1W1EKH7"/>
<proteinExistence type="predicted"/>
<name>A0A1W1EKH7_9ZZZZ</name>
<dbReference type="GO" id="GO:0000271">
    <property type="term" value="P:polysaccharide biosynthetic process"/>
    <property type="evidence" value="ECO:0007669"/>
    <property type="project" value="TreeGrafter"/>
</dbReference>
<sequence length="377" mass="42922">MPKEIPFFVQPIEAKSFDSMSEILDRNTSSVEKLERKFKNYIGSKYAIAVTNSSSAIHLALCALNLKRGDKILCSVNSFIGIPEGVRHFDSEPIFVDCVEDSYTIDLDKLEIAIELNKSKKLKAVVVNHLAGNYIDLDRLYAIAKEHNIKVIEDATDALGKEYNGNKIGNTGADITLFSFAPHMSNPVVNGAMFVTNGELLYERAKILKNHCILDEDWNTYGKIEYLYNVIDIGWEYGMSEVEAHMALSIFENVDKNIARVKEIASIYNEKLSNIKGLKLPTLENKDFWSQYIVEIDKNRDHFAKKLKHRGVSIALHYVPLHLLDYYKKKYSIKVFDFPVSLSIYQKVMSLPIYPSMSDEDVNMVCEIINEVSSEHI</sequence>